<dbReference type="GO" id="GO:0003676">
    <property type="term" value="F:nucleic acid binding"/>
    <property type="evidence" value="ECO:0007669"/>
    <property type="project" value="InterPro"/>
</dbReference>
<dbReference type="Gene3D" id="1.10.8.10">
    <property type="entry name" value="DNA helicase RuvA subunit, C-terminal domain"/>
    <property type="match status" value="1"/>
</dbReference>
<dbReference type="PROSITE" id="PS00092">
    <property type="entry name" value="N6_MTASE"/>
    <property type="match status" value="1"/>
</dbReference>
<evidence type="ECO:0000259" key="6">
    <source>
        <dbReference type="Pfam" id="PF05175"/>
    </source>
</evidence>
<evidence type="ECO:0000256" key="3">
    <source>
        <dbReference type="ARBA" id="ARBA00022679"/>
    </source>
</evidence>
<dbReference type="EC" id="2.1.1.297" evidence="1"/>
<evidence type="ECO:0000256" key="4">
    <source>
        <dbReference type="ARBA" id="ARBA00022691"/>
    </source>
</evidence>
<evidence type="ECO:0000256" key="5">
    <source>
        <dbReference type="ARBA" id="ARBA00048391"/>
    </source>
</evidence>
<evidence type="ECO:0000256" key="2">
    <source>
        <dbReference type="ARBA" id="ARBA00022603"/>
    </source>
</evidence>
<reference evidence="8" key="1">
    <citation type="submission" date="2018-06" db="EMBL/GenBank/DDBJ databases">
        <authorList>
            <person name="Zhirakovskaya E."/>
        </authorList>
    </citation>
    <scope>NUCLEOTIDE SEQUENCE</scope>
</reference>
<comment type="catalytic activity">
    <reaction evidence="5">
        <text>L-glutaminyl-[peptide chain release factor] + S-adenosyl-L-methionine = N(5)-methyl-L-glutaminyl-[peptide chain release factor] + S-adenosyl-L-homocysteine + H(+)</text>
        <dbReference type="Rhea" id="RHEA:42896"/>
        <dbReference type="Rhea" id="RHEA-COMP:10271"/>
        <dbReference type="Rhea" id="RHEA-COMP:10272"/>
        <dbReference type="ChEBI" id="CHEBI:15378"/>
        <dbReference type="ChEBI" id="CHEBI:30011"/>
        <dbReference type="ChEBI" id="CHEBI:57856"/>
        <dbReference type="ChEBI" id="CHEBI:59789"/>
        <dbReference type="ChEBI" id="CHEBI:61891"/>
        <dbReference type="EC" id="2.1.1.297"/>
    </reaction>
</comment>
<accession>A0A3B0XCP4</accession>
<evidence type="ECO:0000313" key="8">
    <source>
        <dbReference type="EMBL" id="VAW65471.1"/>
    </source>
</evidence>
<dbReference type="Gene3D" id="3.40.50.150">
    <property type="entry name" value="Vaccinia Virus protein VP39"/>
    <property type="match status" value="1"/>
</dbReference>
<dbReference type="InterPro" id="IPR007848">
    <property type="entry name" value="Small_mtfrase_dom"/>
</dbReference>
<dbReference type="HAMAP" id="MF_02126">
    <property type="entry name" value="RF_methyltr_PrmC"/>
    <property type="match status" value="1"/>
</dbReference>
<sequence length="278" mass="31264">MLISQCLSRASHQLAELSDSPRLEAEVLLAYSLQKNRTWLATWPDQTLNEAQLNEFENLLLKRIKGHPVAHITGQREFWSLNLTVNKDTLIPRPDTELMIEQILQLYPQEKNICLADMGTGSGAIALAIASERPNWQIIATDQSAAALQVARQNACALDLQQIEFRQGDWFQPLQGLQFDIIASNPPYIPLNDPHLQQGDVRFEPTAALVSGNDGLNDIRHIAAHAGAHLRPQGRLIIEHGYNQKQEIFDVFIENNYSNITQLLDISKNPRLTIGLKQ</sequence>
<dbReference type="PANTHER" id="PTHR18895">
    <property type="entry name" value="HEMK METHYLTRANSFERASE"/>
    <property type="match status" value="1"/>
</dbReference>
<dbReference type="CDD" id="cd02440">
    <property type="entry name" value="AdoMet_MTases"/>
    <property type="match status" value="1"/>
</dbReference>
<protein>
    <recommendedName>
        <fullName evidence="1">peptide chain release factor N(5)-glutamine methyltransferase</fullName>
        <ecNumber evidence="1">2.1.1.297</ecNumber>
    </recommendedName>
</protein>
<evidence type="ECO:0000256" key="1">
    <source>
        <dbReference type="ARBA" id="ARBA00012771"/>
    </source>
</evidence>
<dbReference type="InterPro" id="IPR029063">
    <property type="entry name" value="SAM-dependent_MTases_sf"/>
</dbReference>
<feature type="domain" description="Methyltransferase small" evidence="6">
    <location>
        <begin position="101"/>
        <end position="188"/>
    </location>
</feature>
<dbReference type="NCBIfam" id="TIGR03534">
    <property type="entry name" value="RF_mod_PrmC"/>
    <property type="match status" value="1"/>
</dbReference>
<dbReference type="NCBIfam" id="TIGR00536">
    <property type="entry name" value="hemK_fam"/>
    <property type="match status" value="1"/>
</dbReference>
<dbReference type="AlphaFoldDB" id="A0A3B0XCP4"/>
<dbReference type="InterPro" id="IPR050320">
    <property type="entry name" value="N5-glutamine_MTase"/>
</dbReference>
<organism evidence="8">
    <name type="scientific">hydrothermal vent metagenome</name>
    <dbReference type="NCBI Taxonomy" id="652676"/>
    <lineage>
        <taxon>unclassified sequences</taxon>
        <taxon>metagenomes</taxon>
        <taxon>ecological metagenomes</taxon>
    </lineage>
</organism>
<dbReference type="GO" id="GO:0032259">
    <property type="term" value="P:methylation"/>
    <property type="evidence" value="ECO:0007669"/>
    <property type="project" value="UniProtKB-KW"/>
</dbReference>
<feature type="domain" description="Release factor glutamine methyltransferase N-terminal" evidence="7">
    <location>
        <begin position="5"/>
        <end position="74"/>
    </location>
</feature>
<dbReference type="GO" id="GO:0102559">
    <property type="term" value="F:peptide chain release factor N(5)-glutamine methyltransferase activity"/>
    <property type="evidence" value="ECO:0007669"/>
    <property type="project" value="UniProtKB-EC"/>
</dbReference>
<dbReference type="PANTHER" id="PTHR18895:SF74">
    <property type="entry name" value="MTRF1L RELEASE FACTOR GLUTAMINE METHYLTRANSFERASE"/>
    <property type="match status" value="1"/>
</dbReference>
<evidence type="ECO:0000259" key="7">
    <source>
        <dbReference type="Pfam" id="PF17827"/>
    </source>
</evidence>
<keyword evidence="4" id="KW-0949">S-adenosyl-L-methionine</keyword>
<dbReference type="Pfam" id="PF05175">
    <property type="entry name" value="MTS"/>
    <property type="match status" value="1"/>
</dbReference>
<dbReference type="FunFam" id="3.40.50.150:FF:000053">
    <property type="entry name" value="Release factor glutamine methyltransferase"/>
    <property type="match status" value="1"/>
</dbReference>
<dbReference type="InterPro" id="IPR002052">
    <property type="entry name" value="DNA_methylase_N6_adenine_CS"/>
</dbReference>
<dbReference type="InterPro" id="IPR019874">
    <property type="entry name" value="RF_methyltr_PrmC"/>
</dbReference>
<dbReference type="InterPro" id="IPR004556">
    <property type="entry name" value="HemK-like"/>
</dbReference>
<dbReference type="SUPFAM" id="SSF53335">
    <property type="entry name" value="S-adenosyl-L-methionine-dependent methyltransferases"/>
    <property type="match status" value="1"/>
</dbReference>
<dbReference type="EMBL" id="UOFI01000067">
    <property type="protein sequence ID" value="VAW65471.1"/>
    <property type="molecule type" value="Genomic_DNA"/>
</dbReference>
<name>A0A3B0XCP4_9ZZZZ</name>
<keyword evidence="2 8" id="KW-0489">Methyltransferase</keyword>
<proteinExistence type="inferred from homology"/>
<keyword evidence="3 8" id="KW-0808">Transferase</keyword>
<dbReference type="Pfam" id="PF17827">
    <property type="entry name" value="PrmC_N"/>
    <property type="match status" value="1"/>
</dbReference>
<gene>
    <name evidence="8" type="ORF">MNBD_GAMMA09-2991</name>
</gene>
<dbReference type="InterPro" id="IPR040758">
    <property type="entry name" value="PrmC_N"/>
</dbReference>